<sequence>MEVPDFLRIEHSLIHGYGIFANRTLEPGLILGPYKGEKIYDTDDTDYAWNIHPEDGKGGEVWMVDALPLDKSNYLRYINDPFGTGKKVNLAVMQVTERIFYLVCKRIEKDEELLDQAQV</sequence>
<dbReference type="SUPFAM" id="SSF82199">
    <property type="entry name" value="SET domain"/>
    <property type="match status" value="1"/>
</dbReference>
<evidence type="ECO:0000313" key="2">
    <source>
        <dbReference type="Proteomes" id="UP000887540"/>
    </source>
</evidence>
<accession>A0A914C0H7</accession>
<keyword evidence="2" id="KW-1185">Reference proteome</keyword>
<dbReference type="Proteomes" id="UP000887540">
    <property type="component" value="Unplaced"/>
</dbReference>
<reference evidence="3" key="1">
    <citation type="submission" date="2022-11" db="UniProtKB">
        <authorList>
            <consortium name="WormBaseParasite"/>
        </authorList>
    </citation>
    <scope>IDENTIFICATION</scope>
</reference>
<evidence type="ECO:0000259" key="1">
    <source>
        <dbReference type="Pfam" id="PF21549"/>
    </source>
</evidence>
<proteinExistence type="predicted"/>
<dbReference type="AlphaFoldDB" id="A0A914C0H7"/>
<name>A0A914C0H7_9BILA</name>
<dbReference type="Pfam" id="PF21549">
    <property type="entry name" value="PRDM2_PR"/>
    <property type="match status" value="1"/>
</dbReference>
<dbReference type="WBParaSite" id="ACRNAN_Path_144.g506.t1">
    <property type="protein sequence ID" value="ACRNAN_Path_144.g506.t1"/>
    <property type="gene ID" value="ACRNAN_Path_144.g506"/>
</dbReference>
<dbReference type="InterPro" id="IPR001214">
    <property type="entry name" value="SET_dom"/>
</dbReference>
<protein>
    <recommendedName>
        <fullName evidence="1">SET domain-containing protein</fullName>
    </recommendedName>
</protein>
<feature type="domain" description="SET" evidence="1">
    <location>
        <begin position="15"/>
        <end position="114"/>
    </location>
</feature>
<evidence type="ECO:0000313" key="3">
    <source>
        <dbReference type="WBParaSite" id="ACRNAN_Path_144.g506.t1"/>
    </source>
</evidence>
<dbReference type="Gene3D" id="2.170.270.10">
    <property type="entry name" value="SET domain"/>
    <property type="match status" value="1"/>
</dbReference>
<dbReference type="InterPro" id="IPR046341">
    <property type="entry name" value="SET_dom_sf"/>
</dbReference>
<organism evidence="2 3">
    <name type="scientific">Acrobeloides nanus</name>
    <dbReference type="NCBI Taxonomy" id="290746"/>
    <lineage>
        <taxon>Eukaryota</taxon>
        <taxon>Metazoa</taxon>
        <taxon>Ecdysozoa</taxon>
        <taxon>Nematoda</taxon>
        <taxon>Chromadorea</taxon>
        <taxon>Rhabditida</taxon>
        <taxon>Tylenchina</taxon>
        <taxon>Cephalobomorpha</taxon>
        <taxon>Cephaloboidea</taxon>
        <taxon>Cephalobidae</taxon>
        <taxon>Acrobeloides</taxon>
    </lineage>
</organism>